<dbReference type="EMBL" id="CP006932">
    <property type="protein sequence ID" value="AHK22269.1"/>
    <property type="molecule type" value="Genomic_DNA"/>
</dbReference>
<dbReference type="STRING" id="1427984.X271_00160"/>
<dbReference type="eggNOG" id="COG0520">
    <property type="taxonomic scope" value="Bacteria"/>
</dbReference>
<dbReference type="InterPro" id="IPR000192">
    <property type="entry name" value="Aminotrans_V_dom"/>
</dbReference>
<evidence type="ECO:0000256" key="1">
    <source>
        <dbReference type="ARBA" id="ARBA00001933"/>
    </source>
</evidence>
<keyword evidence="8" id="KW-1185">Reference proteome</keyword>
<dbReference type="Gene3D" id="3.40.640.10">
    <property type="entry name" value="Type I PLP-dependent aspartate aminotransferase-like (Major domain)"/>
    <property type="match status" value="1"/>
</dbReference>
<comment type="similarity">
    <text evidence="2">Belongs to the class-V pyridoxal-phosphate-dependent aminotransferase family. Csd subfamily.</text>
</comment>
<dbReference type="PANTHER" id="PTHR43586">
    <property type="entry name" value="CYSTEINE DESULFURASE"/>
    <property type="match status" value="1"/>
</dbReference>
<gene>
    <name evidence="7" type="primary">csd</name>
    <name evidence="7" type="ORF">X271_00160</name>
</gene>
<evidence type="ECO:0000256" key="2">
    <source>
        <dbReference type="ARBA" id="ARBA00010447"/>
    </source>
</evidence>
<dbReference type="KEGG" id="hcr:X271_00160"/>
<proteinExistence type="inferred from homology"/>
<evidence type="ECO:0000256" key="4">
    <source>
        <dbReference type="ARBA" id="ARBA00050776"/>
    </source>
</evidence>
<accession>W8GEP7</accession>
<dbReference type="InterPro" id="IPR015424">
    <property type="entry name" value="PyrdxlP-dep_Trfase"/>
</dbReference>
<evidence type="ECO:0000313" key="7">
    <source>
        <dbReference type="EMBL" id="AHK22269.1"/>
    </source>
</evidence>
<name>W8GEP7_9MOLU</name>
<dbReference type="EC" id="2.8.1.7" evidence="7"/>
<dbReference type="HOGENOM" id="CLU_003433_2_5_14"/>
<evidence type="ECO:0000256" key="3">
    <source>
        <dbReference type="ARBA" id="ARBA00022898"/>
    </source>
</evidence>
<dbReference type="InterPro" id="IPR020578">
    <property type="entry name" value="Aminotrans_V_PyrdxlP_BS"/>
</dbReference>
<keyword evidence="7" id="KW-0808">Transferase</keyword>
<evidence type="ECO:0000259" key="6">
    <source>
        <dbReference type="Pfam" id="PF00266"/>
    </source>
</evidence>
<dbReference type="Gene3D" id="3.90.1150.10">
    <property type="entry name" value="Aspartate Aminotransferase, domain 1"/>
    <property type="match status" value="1"/>
</dbReference>
<comment type="cofactor">
    <cofactor evidence="1 5">
        <name>pyridoxal 5'-phosphate</name>
        <dbReference type="ChEBI" id="CHEBI:597326"/>
    </cofactor>
</comment>
<reference evidence="7 8" key="1">
    <citation type="journal article" date="2014" name="Genome Biol. Evol.">
        <title>Phylogenomics of "Candidatus Hepatoplasma crinochetorum," a Lineage of Mollicutes Associated with Noninsect Arthropods.</title>
        <authorList>
            <person name="Leclercq S."/>
            <person name="Dittmer J."/>
            <person name="Bouchon D."/>
            <person name="Cordaux R."/>
        </authorList>
    </citation>
    <scope>NUCLEOTIDE SEQUENCE [LARGE SCALE GENOMIC DNA]</scope>
    <source>
        <strain evidence="7 8">Av</strain>
    </source>
</reference>
<dbReference type="GO" id="GO:0031071">
    <property type="term" value="F:cysteine desulfurase activity"/>
    <property type="evidence" value="ECO:0007669"/>
    <property type="project" value="UniProtKB-EC"/>
</dbReference>
<dbReference type="InterPro" id="IPR015422">
    <property type="entry name" value="PyrdxlP-dep_Trfase_small"/>
</dbReference>
<dbReference type="Proteomes" id="UP000019450">
    <property type="component" value="Chromosome"/>
</dbReference>
<dbReference type="SUPFAM" id="SSF53383">
    <property type="entry name" value="PLP-dependent transferases"/>
    <property type="match status" value="1"/>
</dbReference>
<feature type="domain" description="Aminotransferase class V" evidence="6">
    <location>
        <begin position="40"/>
        <end position="407"/>
    </location>
</feature>
<keyword evidence="3" id="KW-0663">Pyridoxal phosphate</keyword>
<protein>
    <submittedName>
        <fullName evidence="7">Putative cysteine desulfurase</fullName>
        <ecNumber evidence="7">2.8.1.7</ecNumber>
    </submittedName>
</protein>
<dbReference type="PROSITE" id="PS00595">
    <property type="entry name" value="AA_TRANSFER_CLASS_5"/>
    <property type="match status" value="1"/>
</dbReference>
<organism evidence="7 8">
    <name type="scientific">Candidatus Hepatoplasma crinochetorum Av</name>
    <dbReference type="NCBI Taxonomy" id="1427984"/>
    <lineage>
        <taxon>Bacteria</taxon>
        <taxon>Bacillati</taxon>
        <taxon>Mycoplasmatota</taxon>
        <taxon>Mollicutes</taxon>
        <taxon>Candidatus Hepatoplasmataceae</taxon>
        <taxon>Candidatus Hepatoplasma</taxon>
    </lineage>
</organism>
<dbReference type="PANTHER" id="PTHR43586:SF8">
    <property type="entry name" value="CYSTEINE DESULFURASE 1, CHLOROPLASTIC"/>
    <property type="match status" value="1"/>
</dbReference>
<dbReference type="AlphaFoldDB" id="W8GEP7"/>
<sequence length="431" mass="49708">MIVSFLFYIKIKLFNYNKIIMKENIRKEIFPFFKNNPNITYLDSSLTTIKPKVVINEISNFYQNFLPTIERSNNLLTEKSKELFLISLLKIAHFINSRTINEIIPVAGTTNGLNLLALALTDDLKAGDELILGEFEHASNYIPWLVIAKKKKLKIRHYKIKENFEFDYDHLKTLLNNKTKIIAISHIFNSIGILNDLKKIKKIIGDNILLVADAAQSVGHIKIDVRDLNCDFLVFGGHKMFGPNGIGIIYGKEKLLKKLNLFNYGGGMFQYYDLNKFDYRKLPNKFYAGTPNISGIIGLAKAIDFINSIGIEKIRSHNEKLKFLLEEKLEKINDIIILNKNIKSSILLFKKKNIHSEDINYELQQNNIFVRSGFYCVNYDNKLLNTKEQSIRVSFHYYNNENDLKKLVDVIKNGGDFLNGLFNSNKNKKCA</sequence>
<comment type="catalytic activity">
    <reaction evidence="4">
        <text>(sulfur carrier)-H + L-cysteine = (sulfur carrier)-SH + L-alanine</text>
        <dbReference type="Rhea" id="RHEA:43892"/>
        <dbReference type="Rhea" id="RHEA-COMP:14737"/>
        <dbReference type="Rhea" id="RHEA-COMP:14739"/>
        <dbReference type="ChEBI" id="CHEBI:29917"/>
        <dbReference type="ChEBI" id="CHEBI:35235"/>
        <dbReference type="ChEBI" id="CHEBI:57972"/>
        <dbReference type="ChEBI" id="CHEBI:64428"/>
        <dbReference type="EC" id="2.8.1.7"/>
    </reaction>
</comment>
<dbReference type="Pfam" id="PF00266">
    <property type="entry name" value="Aminotran_5"/>
    <property type="match status" value="1"/>
</dbReference>
<evidence type="ECO:0000313" key="8">
    <source>
        <dbReference type="Proteomes" id="UP000019450"/>
    </source>
</evidence>
<dbReference type="InterPro" id="IPR015421">
    <property type="entry name" value="PyrdxlP-dep_Trfase_major"/>
</dbReference>
<evidence type="ECO:0000256" key="5">
    <source>
        <dbReference type="RuleBase" id="RU004504"/>
    </source>
</evidence>